<dbReference type="Pfam" id="PF07729">
    <property type="entry name" value="FCD"/>
    <property type="match status" value="1"/>
</dbReference>
<evidence type="ECO:0000313" key="6">
    <source>
        <dbReference type="Proteomes" id="UP000019150"/>
    </source>
</evidence>
<dbReference type="PRINTS" id="PR00035">
    <property type="entry name" value="HTHGNTR"/>
</dbReference>
<evidence type="ECO:0000256" key="1">
    <source>
        <dbReference type="ARBA" id="ARBA00023015"/>
    </source>
</evidence>
<proteinExistence type="predicted"/>
<gene>
    <name evidence="5" type="ORF">NONO_c00230</name>
</gene>
<dbReference type="eggNOG" id="COG2186">
    <property type="taxonomic scope" value="Bacteria"/>
</dbReference>
<dbReference type="Gene3D" id="1.10.10.10">
    <property type="entry name" value="Winged helix-like DNA-binding domain superfamily/Winged helix DNA-binding domain"/>
    <property type="match status" value="1"/>
</dbReference>
<keyword evidence="1" id="KW-0805">Transcription regulation</keyword>
<keyword evidence="2" id="KW-0238">DNA-binding</keyword>
<dbReference type="SUPFAM" id="SSF46785">
    <property type="entry name" value="Winged helix' DNA-binding domain"/>
    <property type="match status" value="1"/>
</dbReference>
<organism evidence="5 6">
    <name type="scientific">Nocardia nova SH22a</name>
    <dbReference type="NCBI Taxonomy" id="1415166"/>
    <lineage>
        <taxon>Bacteria</taxon>
        <taxon>Bacillati</taxon>
        <taxon>Actinomycetota</taxon>
        <taxon>Actinomycetes</taxon>
        <taxon>Mycobacteriales</taxon>
        <taxon>Nocardiaceae</taxon>
        <taxon>Nocardia</taxon>
    </lineage>
</organism>
<dbReference type="EMBL" id="CP006850">
    <property type="protein sequence ID" value="AHH14844.1"/>
    <property type="molecule type" value="Genomic_DNA"/>
</dbReference>
<dbReference type="InterPro" id="IPR036390">
    <property type="entry name" value="WH_DNA-bd_sf"/>
</dbReference>
<evidence type="ECO:0000313" key="5">
    <source>
        <dbReference type="EMBL" id="AHH14844.1"/>
    </source>
</evidence>
<dbReference type="STRING" id="1415166.NONO_c00230"/>
<dbReference type="Pfam" id="PF00392">
    <property type="entry name" value="GntR"/>
    <property type="match status" value="1"/>
</dbReference>
<dbReference type="InterPro" id="IPR000524">
    <property type="entry name" value="Tscrpt_reg_HTH_GntR"/>
</dbReference>
<dbReference type="Proteomes" id="UP000019150">
    <property type="component" value="Chromosome"/>
</dbReference>
<dbReference type="Gene3D" id="1.20.120.530">
    <property type="entry name" value="GntR ligand-binding domain-like"/>
    <property type="match status" value="1"/>
</dbReference>
<keyword evidence="3" id="KW-0804">Transcription</keyword>
<keyword evidence="6" id="KW-1185">Reference proteome</keyword>
<evidence type="ECO:0000256" key="3">
    <source>
        <dbReference type="ARBA" id="ARBA00023163"/>
    </source>
</evidence>
<dbReference type="PANTHER" id="PTHR43537:SF24">
    <property type="entry name" value="GLUCONATE OPERON TRANSCRIPTIONAL REPRESSOR"/>
    <property type="match status" value="1"/>
</dbReference>
<dbReference type="GO" id="GO:0003677">
    <property type="term" value="F:DNA binding"/>
    <property type="evidence" value="ECO:0007669"/>
    <property type="project" value="UniProtKB-KW"/>
</dbReference>
<dbReference type="PROSITE" id="PS50949">
    <property type="entry name" value="HTH_GNTR"/>
    <property type="match status" value="1"/>
</dbReference>
<protein>
    <submittedName>
        <fullName evidence="5">Putative transcriptional regulator</fullName>
    </submittedName>
</protein>
<dbReference type="SMART" id="SM00895">
    <property type="entry name" value="FCD"/>
    <property type="match status" value="1"/>
</dbReference>
<dbReference type="InterPro" id="IPR036388">
    <property type="entry name" value="WH-like_DNA-bd_sf"/>
</dbReference>
<evidence type="ECO:0000259" key="4">
    <source>
        <dbReference type="PROSITE" id="PS50949"/>
    </source>
</evidence>
<dbReference type="AlphaFoldDB" id="W5T6S0"/>
<name>W5T6S0_9NOCA</name>
<dbReference type="GO" id="GO:0003700">
    <property type="term" value="F:DNA-binding transcription factor activity"/>
    <property type="evidence" value="ECO:0007669"/>
    <property type="project" value="InterPro"/>
</dbReference>
<accession>W5T6S0</accession>
<dbReference type="KEGG" id="nno:NONO_c00230"/>
<evidence type="ECO:0000256" key="2">
    <source>
        <dbReference type="ARBA" id="ARBA00023125"/>
    </source>
</evidence>
<reference evidence="5 6" key="1">
    <citation type="journal article" date="2014" name="Appl. Environ. Microbiol.">
        <title>Insights into the Microbial Degradation of Rubber and Gutta-Percha by Analysis of the Complete Genome of Nocardia nova SH22a.</title>
        <authorList>
            <person name="Luo Q."/>
            <person name="Hiessl S."/>
            <person name="Poehlein A."/>
            <person name="Daniel R."/>
            <person name="Steinbuchel A."/>
        </authorList>
    </citation>
    <scope>NUCLEOTIDE SEQUENCE [LARGE SCALE GENOMIC DNA]</scope>
    <source>
        <strain evidence="5">SH22a</strain>
    </source>
</reference>
<dbReference type="HOGENOM" id="CLU_017584_9_4_11"/>
<feature type="domain" description="HTH gntR-type" evidence="4">
    <location>
        <begin position="13"/>
        <end position="81"/>
    </location>
</feature>
<dbReference type="InterPro" id="IPR011711">
    <property type="entry name" value="GntR_C"/>
</dbReference>
<sequence>MVTAMEFTAVSRTAVSDTVFGQLVEAILGGSIAPGEALPSERELAETFQVNRHAVREALRRVQQGGLVRIAQGGKTRVLDWRANAGLEVLSSLASAGALPPQRLLRDIAVMRRSVAADAARLAAATADAEQIAAIEQAARAYPDATADLTELTAADLDFWYAVIDGSGNVAYRLAMNTLVHGYFDIGMPVIAELGLNKEYVDADVHRELARRIAARDADGAYALAHEFLGRFAAALGAEDRPCST</sequence>
<dbReference type="PATRIC" id="fig|1415166.3.peg.21"/>
<dbReference type="PANTHER" id="PTHR43537">
    <property type="entry name" value="TRANSCRIPTIONAL REGULATOR, GNTR FAMILY"/>
    <property type="match status" value="1"/>
</dbReference>
<dbReference type="SUPFAM" id="SSF48008">
    <property type="entry name" value="GntR ligand-binding domain-like"/>
    <property type="match status" value="1"/>
</dbReference>
<dbReference type="InterPro" id="IPR008920">
    <property type="entry name" value="TF_FadR/GntR_C"/>
</dbReference>
<dbReference type="SMART" id="SM00345">
    <property type="entry name" value="HTH_GNTR"/>
    <property type="match status" value="1"/>
</dbReference>
<dbReference type="CDD" id="cd07377">
    <property type="entry name" value="WHTH_GntR"/>
    <property type="match status" value="1"/>
</dbReference>